<proteinExistence type="predicted"/>
<dbReference type="PANTHER" id="PTHR23257">
    <property type="entry name" value="SERINE-THREONINE PROTEIN KINASE"/>
    <property type="match status" value="1"/>
</dbReference>
<evidence type="ECO:0000259" key="1">
    <source>
        <dbReference type="PROSITE" id="PS50011"/>
    </source>
</evidence>
<evidence type="ECO:0000313" key="2">
    <source>
        <dbReference type="EMBL" id="GMF80431.1"/>
    </source>
</evidence>
<dbReference type="PROSITE" id="PS00108">
    <property type="entry name" value="PROTEIN_KINASE_ST"/>
    <property type="match status" value="1"/>
</dbReference>
<dbReference type="Proteomes" id="UP001165121">
    <property type="component" value="Unassembled WGS sequence"/>
</dbReference>
<dbReference type="InterPro" id="IPR001245">
    <property type="entry name" value="Ser-Thr/Tyr_kinase_cat_dom"/>
</dbReference>
<dbReference type="InterPro" id="IPR000719">
    <property type="entry name" value="Prot_kinase_dom"/>
</dbReference>
<dbReference type="PROSITE" id="PS50011">
    <property type="entry name" value="PROTEIN_KINASE_DOM"/>
    <property type="match status" value="1"/>
</dbReference>
<dbReference type="GO" id="GO:0004713">
    <property type="term" value="F:protein tyrosine kinase activity"/>
    <property type="evidence" value="ECO:0007669"/>
    <property type="project" value="InterPro"/>
</dbReference>
<dbReference type="InterPro" id="IPR020635">
    <property type="entry name" value="Tyr_kinase_cat_dom"/>
</dbReference>
<dbReference type="GO" id="GO:0007165">
    <property type="term" value="P:signal transduction"/>
    <property type="evidence" value="ECO:0007669"/>
    <property type="project" value="TreeGrafter"/>
</dbReference>
<dbReference type="InterPro" id="IPR011009">
    <property type="entry name" value="Kinase-like_dom_sf"/>
</dbReference>
<dbReference type="SUPFAM" id="SSF56112">
    <property type="entry name" value="Protein kinase-like (PK-like)"/>
    <property type="match status" value="1"/>
</dbReference>
<dbReference type="Gene3D" id="1.10.510.10">
    <property type="entry name" value="Transferase(Phosphotransferase) domain 1"/>
    <property type="match status" value="1"/>
</dbReference>
<dbReference type="GO" id="GO:0005737">
    <property type="term" value="C:cytoplasm"/>
    <property type="evidence" value="ECO:0007669"/>
    <property type="project" value="TreeGrafter"/>
</dbReference>
<reference evidence="2" key="1">
    <citation type="submission" date="2023-04" db="EMBL/GenBank/DDBJ databases">
        <title>Phytophthora fragariaefolia NBRC 109709.</title>
        <authorList>
            <person name="Ichikawa N."/>
            <person name="Sato H."/>
            <person name="Tonouchi N."/>
        </authorList>
    </citation>
    <scope>NUCLEOTIDE SEQUENCE</scope>
    <source>
        <strain evidence="2">NBRC 109709</strain>
    </source>
</reference>
<gene>
    <name evidence="2" type="ORF">Pfra01_002864700</name>
</gene>
<keyword evidence="3" id="KW-1185">Reference proteome</keyword>
<protein>
    <submittedName>
        <fullName evidence="2">Unnamed protein product</fullName>
    </submittedName>
</protein>
<dbReference type="InterPro" id="IPR050167">
    <property type="entry name" value="Ser_Thr_protein_kinase"/>
</dbReference>
<dbReference type="Pfam" id="PF07714">
    <property type="entry name" value="PK_Tyr_Ser-Thr"/>
    <property type="match status" value="1"/>
</dbReference>
<comment type="caution">
    <text evidence="2">The sequence shown here is derived from an EMBL/GenBank/DDBJ whole genome shotgun (WGS) entry which is preliminary data.</text>
</comment>
<dbReference type="AlphaFoldDB" id="A0A9W6YK56"/>
<dbReference type="InterPro" id="IPR008271">
    <property type="entry name" value="Ser/Thr_kinase_AS"/>
</dbReference>
<dbReference type="GO" id="GO:0005524">
    <property type="term" value="F:ATP binding"/>
    <property type="evidence" value="ECO:0007669"/>
    <property type="project" value="InterPro"/>
</dbReference>
<dbReference type="SMART" id="SM00219">
    <property type="entry name" value="TyrKc"/>
    <property type="match status" value="1"/>
</dbReference>
<evidence type="ECO:0000313" key="3">
    <source>
        <dbReference type="Proteomes" id="UP001165121"/>
    </source>
</evidence>
<dbReference type="EMBL" id="BSXT01010512">
    <property type="protein sequence ID" value="GMF80431.1"/>
    <property type="molecule type" value="Genomic_DNA"/>
</dbReference>
<organism evidence="2 3">
    <name type="scientific">Phytophthora fragariaefolia</name>
    <dbReference type="NCBI Taxonomy" id="1490495"/>
    <lineage>
        <taxon>Eukaryota</taxon>
        <taxon>Sar</taxon>
        <taxon>Stramenopiles</taxon>
        <taxon>Oomycota</taxon>
        <taxon>Peronosporomycetes</taxon>
        <taxon>Peronosporales</taxon>
        <taxon>Peronosporaceae</taxon>
        <taxon>Phytophthora</taxon>
    </lineage>
</organism>
<feature type="domain" description="Protein kinase" evidence="1">
    <location>
        <begin position="1"/>
        <end position="144"/>
    </location>
</feature>
<dbReference type="OrthoDB" id="4062651at2759"/>
<accession>A0A9W6YK56</accession>
<name>A0A9W6YK56_9STRA</name>
<sequence length="147" mass="16734">MIHRDIKTHNILVNNDLTTTSSSVKVGSAVVWQQYDPLLLEEVGSSGYTAPEIFTHRGYDSKVDVWSFGIVLWELAASCPKDRINPFMGMPGDEFVSKAQGGCRPNFTDEHQICVRSVVERCWKFDPLQRPNMNEVVEQLDKLYNEL</sequence>